<evidence type="ECO:0000313" key="10">
    <source>
        <dbReference type="EMBL" id="KAK2585735.1"/>
    </source>
</evidence>
<proteinExistence type="inferred from homology"/>
<dbReference type="Proteomes" id="UP001258017">
    <property type="component" value="Unassembled WGS sequence"/>
</dbReference>
<dbReference type="EC" id="1.1.1.27" evidence="3 7"/>
<dbReference type="GO" id="GO:0005737">
    <property type="term" value="C:cytoplasm"/>
    <property type="evidence" value="ECO:0007669"/>
    <property type="project" value="InterPro"/>
</dbReference>
<evidence type="ECO:0000256" key="7">
    <source>
        <dbReference type="RuleBase" id="RU000496"/>
    </source>
</evidence>
<reference evidence="10" key="1">
    <citation type="submission" date="2021-08" db="EMBL/GenBank/DDBJ databases">
        <authorList>
            <person name="Misof B."/>
            <person name="Oliver O."/>
            <person name="Podsiadlowski L."/>
            <person name="Donath A."/>
            <person name="Peters R."/>
            <person name="Mayer C."/>
            <person name="Rust J."/>
            <person name="Gunkel S."/>
            <person name="Lesny P."/>
            <person name="Martin S."/>
            <person name="Oeyen J.P."/>
            <person name="Petersen M."/>
            <person name="Panagiotis P."/>
            <person name="Wilbrandt J."/>
            <person name="Tanja T."/>
        </authorList>
    </citation>
    <scope>NUCLEOTIDE SEQUENCE</scope>
    <source>
        <strain evidence="10">GBR_01_08_01A</strain>
        <tissue evidence="10">Thorax + abdomen</tissue>
    </source>
</reference>
<dbReference type="Gene3D" id="3.40.50.720">
    <property type="entry name" value="NAD(P)-binding Rossmann-like Domain"/>
    <property type="match status" value="1"/>
</dbReference>
<dbReference type="Pfam" id="PF00056">
    <property type="entry name" value="Ldh_1_N"/>
    <property type="match status" value="1"/>
</dbReference>
<reference evidence="10" key="2">
    <citation type="journal article" date="2023" name="Commun. Biol.">
        <title>Intrasexual cuticular hydrocarbon dimorphism in a wasp sheds light on hydrocarbon biosynthesis genes in Hymenoptera.</title>
        <authorList>
            <person name="Moris V.C."/>
            <person name="Podsiadlowski L."/>
            <person name="Martin S."/>
            <person name="Oeyen J.P."/>
            <person name="Donath A."/>
            <person name="Petersen M."/>
            <person name="Wilbrandt J."/>
            <person name="Misof B."/>
            <person name="Liedtke D."/>
            <person name="Thamm M."/>
            <person name="Scheiner R."/>
            <person name="Schmitt T."/>
            <person name="Niehuis O."/>
        </authorList>
    </citation>
    <scope>NUCLEOTIDE SEQUENCE</scope>
    <source>
        <strain evidence="10">GBR_01_08_01A</strain>
    </source>
</reference>
<evidence type="ECO:0000259" key="8">
    <source>
        <dbReference type="Pfam" id="PF00056"/>
    </source>
</evidence>
<dbReference type="NCBIfam" id="TIGR01771">
    <property type="entry name" value="L-LDH-NAD"/>
    <property type="match status" value="1"/>
</dbReference>
<comment type="pathway">
    <text evidence="1 7">Fermentation; pyruvate fermentation to lactate; (S)-lactate from pyruvate: step 1/1.</text>
</comment>
<comment type="caution">
    <text evidence="10">The sequence shown here is derived from an EMBL/GenBank/DDBJ whole genome shotgun (WGS) entry which is preliminary data.</text>
</comment>
<dbReference type="InterPro" id="IPR001557">
    <property type="entry name" value="L-lactate/malate_DH"/>
</dbReference>
<dbReference type="CDD" id="cd05293">
    <property type="entry name" value="LDH_1"/>
    <property type="match status" value="1"/>
</dbReference>
<dbReference type="InterPro" id="IPR015955">
    <property type="entry name" value="Lactate_DH/Glyco_Ohase_4_C"/>
</dbReference>
<feature type="domain" description="Lactate/malate dehydrogenase C-terminal" evidence="9">
    <location>
        <begin position="240"/>
        <end position="402"/>
    </location>
</feature>
<dbReference type="GO" id="GO:0004459">
    <property type="term" value="F:L-lactate dehydrogenase (NAD+) activity"/>
    <property type="evidence" value="ECO:0007669"/>
    <property type="project" value="UniProtKB-EC"/>
</dbReference>
<dbReference type="PANTHER" id="PTHR43128">
    <property type="entry name" value="L-2-HYDROXYCARBOXYLATE DEHYDROGENASE (NAD(P)(+))"/>
    <property type="match status" value="1"/>
</dbReference>
<organism evidence="10 11">
    <name type="scientific">Odynerus spinipes</name>
    <dbReference type="NCBI Taxonomy" id="1348599"/>
    <lineage>
        <taxon>Eukaryota</taxon>
        <taxon>Metazoa</taxon>
        <taxon>Ecdysozoa</taxon>
        <taxon>Arthropoda</taxon>
        <taxon>Hexapoda</taxon>
        <taxon>Insecta</taxon>
        <taxon>Pterygota</taxon>
        <taxon>Neoptera</taxon>
        <taxon>Endopterygota</taxon>
        <taxon>Hymenoptera</taxon>
        <taxon>Apocrita</taxon>
        <taxon>Aculeata</taxon>
        <taxon>Vespoidea</taxon>
        <taxon>Vespidae</taxon>
        <taxon>Eumeninae</taxon>
        <taxon>Odynerus</taxon>
    </lineage>
</organism>
<dbReference type="PANTHER" id="PTHR43128:SF16">
    <property type="entry name" value="L-LACTATE DEHYDROGENASE"/>
    <property type="match status" value="1"/>
</dbReference>
<evidence type="ECO:0000256" key="3">
    <source>
        <dbReference type="ARBA" id="ARBA00012967"/>
    </source>
</evidence>
<keyword evidence="4 7" id="KW-0560">Oxidoreductase</keyword>
<evidence type="ECO:0000256" key="1">
    <source>
        <dbReference type="ARBA" id="ARBA00004843"/>
    </source>
</evidence>
<keyword evidence="11" id="KW-1185">Reference proteome</keyword>
<evidence type="ECO:0000256" key="5">
    <source>
        <dbReference type="ARBA" id="ARBA00023027"/>
    </source>
</evidence>
<evidence type="ECO:0000259" key="9">
    <source>
        <dbReference type="Pfam" id="PF02866"/>
    </source>
</evidence>
<keyword evidence="5 7" id="KW-0520">NAD</keyword>
<feature type="domain" description="Lactate/malate dehydrogenase N-terminal" evidence="8">
    <location>
        <begin position="99"/>
        <end position="237"/>
    </location>
</feature>
<evidence type="ECO:0000313" key="11">
    <source>
        <dbReference type="Proteomes" id="UP001258017"/>
    </source>
</evidence>
<dbReference type="PRINTS" id="PR00086">
    <property type="entry name" value="LLDHDRGNASE"/>
</dbReference>
<dbReference type="InterPro" id="IPR018177">
    <property type="entry name" value="L-lactate_DH_AS"/>
</dbReference>
<comment type="catalytic activity">
    <reaction evidence="6 7">
        <text>(S)-lactate + NAD(+) = pyruvate + NADH + H(+)</text>
        <dbReference type="Rhea" id="RHEA:23444"/>
        <dbReference type="ChEBI" id="CHEBI:15361"/>
        <dbReference type="ChEBI" id="CHEBI:15378"/>
        <dbReference type="ChEBI" id="CHEBI:16651"/>
        <dbReference type="ChEBI" id="CHEBI:57540"/>
        <dbReference type="ChEBI" id="CHEBI:57945"/>
        <dbReference type="EC" id="1.1.1.27"/>
    </reaction>
</comment>
<gene>
    <name evidence="10" type="ORF">KPH14_010346</name>
</gene>
<dbReference type="AlphaFoldDB" id="A0AAD9RTQ1"/>
<dbReference type="SUPFAM" id="SSF51735">
    <property type="entry name" value="NAD(P)-binding Rossmann-fold domains"/>
    <property type="match status" value="1"/>
</dbReference>
<protein>
    <recommendedName>
        <fullName evidence="3 7">L-lactate dehydrogenase</fullName>
        <ecNumber evidence="3 7">1.1.1.27</ecNumber>
    </recommendedName>
</protein>
<dbReference type="Gene3D" id="3.90.110.10">
    <property type="entry name" value="Lactate dehydrogenase/glycoside hydrolase, family 4, C-terminal"/>
    <property type="match status" value="1"/>
</dbReference>
<accession>A0AAD9RTQ1</accession>
<dbReference type="InterPro" id="IPR036291">
    <property type="entry name" value="NAD(P)-bd_dom_sf"/>
</dbReference>
<dbReference type="InterPro" id="IPR011304">
    <property type="entry name" value="L-lactate_DH"/>
</dbReference>
<comment type="similarity">
    <text evidence="2">Belongs to the LDH/MDH superfamily. LDH family.</text>
</comment>
<evidence type="ECO:0000256" key="6">
    <source>
        <dbReference type="ARBA" id="ARBA00049258"/>
    </source>
</evidence>
<sequence>MVLTLHLSSSFLRVCLKRWGHVTSRRPLATNRRPGDLPPTILKDVFFGKNNVAKRIESASFAKDSSCGSNTQRADLQPACLREELLCKVSEPLRDCCHKVSIVGAGMVGVSIANALLFQKIVPHIALVDAFPKKLEGEGMDLCHSSFLLGDPRIEYDTDFCITSNSRVVVLCAGVRQQKNETRLDLTKRNVDIFKTIVPPLLGFSPNAVFVIVANPVDILSWVTWKVSCLPFYRIVGSGTYIDCSRFRYLIGERLGIASSSVNAYIIGEHGDSQVPLWSGVSVAGVQFRDIIPNIGLETDEEKWYEIAKQVARLGPTVRCLKGYTSTGISLCVADIVEAILANSQRVLPVSTMIQGHYDVCHEMFLSLPCVVGENGITKIVRQRMTEFEKKSFQTSANTVYNVQKDIKL</sequence>
<dbReference type="InterPro" id="IPR001236">
    <property type="entry name" value="Lactate/malate_DH_N"/>
</dbReference>
<dbReference type="Pfam" id="PF02866">
    <property type="entry name" value="Ldh_1_C"/>
    <property type="match status" value="1"/>
</dbReference>
<dbReference type="EMBL" id="JAIFRP010000021">
    <property type="protein sequence ID" value="KAK2585735.1"/>
    <property type="molecule type" value="Genomic_DNA"/>
</dbReference>
<dbReference type="PROSITE" id="PS00064">
    <property type="entry name" value="L_LDH"/>
    <property type="match status" value="1"/>
</dbReference>
<evidence type="ECO:0000256" key="4">
    <source>
        <dbReference type="ARBA" id="ARBA00023002"/>
    </source>
</evidence>
<dbReference type="SUPFAM" id="SSF56327">
    <property type="entry name" value="LDH C-terminal domain-like"/>
    <property type="match status" value="1"/>
</dbReference>
<evidence type="ECO:0000256" key="2">
    <source>
        <dbReference type="ARBA" id="ARBA00006054"/>
    </source>
</evidence>
<dbReference type="GO" id="GO:0006089">
    <property type="term" value="P:lactate metabolic process"/>
    <property type="evidence" value="ECO:0007669"/>
    <property type="project" value="TreeGrafter"/>
</dbReference>
<dbReference type="InterPro" id="IPR022383">
    <property type="entry name" value="Lactate/malate_DH_C"/>
</dbReference>
<name>A0AAD9RTQ1_9HYME</name>